<keyword evidence="2" id="KW-1185">Reference proteome</keyword>
<dbReference type="InterPro" id="IPR054207">
    <property type="entry name" value="DUF6913"/>
</dbReference>
<dbReference type="OrthoDB" id="1430532at2"/>
<protein>
    <submittedName>
        <fullName evidence="1">Uncharacterized protein</fullName>
    </submittedName>
</protein>
<sequence length="176" mass="20402">MILKGFKGKSNKKYLNKLLTQRQVNITNNKVSSLGVVINVNEFDDFEAFKKLATLIKIHTNNVKIIAFSEDEKENLLSWDLCFTPKDFGWRGAVNNVELQNFLNKEFDVLVSYYNEEILELKLITAASKAAFKVGVLQTDERLNDLIIKTDIKEFDVFKNELFKYLTILNKIKNEQ</sequence>
<dbReference type="RefSeq" id="WP_147133969.1">
    <property type="nucleotide sequence ID" value="NZ_VOSC01000019.1"/>
</dbReference>
<dbReference type="Proteomes" id="UP000321790">
    <property type="component" value="Unassembled WGS sequence"/>
</dbReference>
<gene>
    <name evidence="1" type="ORF">FUA26_07810</name>
</gene>
<evidence type="ECO:0000313" key="1">
    <source>
        <dbReference type="EMBL" id="TXE11958.1"/>
    </source>
</evidence>
<proteinExistence type="predicted"/>
<dbReference type="EMBL" id="VOSC01000019">
    <property type="protein sequence ID" value="TXE11958.1"/>
    <property type="molecule type" value="Genomic_DNA"/>
</dbReference>
<comment type="caution">
    <text evidence="1">The sequence shown here is derived from an EMBL/GenBank/DDBJ whole genome shotgun (WGS) entry which is preliminary data.</text>
</comment>
<name>A0A5C7ATG0_9FLAO</name>
<organism evidence="1 2">
    <name type="scientific">Seonamhaeicola algicola</name>
    <dbReference type="NCBI Taxonomy" id="1719036"/>
    <lineage>
        <taxon>Bacteria</taxon>
        <taxon>Pseudomonadati</taxon>
        <taxon>Bacteroidota</taxon>
        <taxon>Flavobacteriia</taxon>
        <taxon>Flavobacteriales</taxon>
        <taxon>Flavobacteriaceae</taxon>
    </lineage>
</organism>
<dbReference type="AlphaFoldDB" id="A0A5C7ATG0"/>
<reference evidence="2" key="1">
    <citation type="submission" date="2019-08" db="EMBL/GenBank/DDBJ databases">
        <title>Seonamhaeicola sediminis sp. nov., isolated from marine sediment.</title>
        <authorList>
            <person name="Cao W.R."/>
        </authorList>
    </citation>
    <scope>NUCLEOTIDE SEQUENCE [LARGE SCALE GENOMIC DNA]</scope>
    <source>
        <strain evidence="2">Gy8</strain>
    </source>
</reference>
<evidence type="ECO:0000313" key="2">
    <source>
        <dbReference type="Proteomes" id="UP000321790"/>
    </source>
</evidence>
<accession>A0A5C7ATG0</accession>
<dbReference type="Pfam" id="PF21857">
    <property type="entry name" value="DUF6913"/>
    <property type="match status" value="1"/>
</dbReference>